<gene>
    <name evidence="3" type="ORF">G7Y85_04070</name>
</gene>
<dbReference type="AlphaFoldDB" id="A0A6M2BNA3"/>
<dbReference type="Proteomes" id="UP000472676">
    <property type="component" value="Unassembled WGS sequence"/>
</dbReference>
<evidence type="ECO:0000256" key="1">
    <source>
        <dbReference type="ARBA" id="ARBA00022801"/>
    </source>
</evidence>
<dbReference type="Pfam" id="PF07859">
    <property type="entry name" value="Abhydrolase_3"/>
    <property type="match status" value="1"/>
</dbReference>
<keyword evidence="4" id="KW-1185">Reference proteome</keyword>
<dbReference type="PANTHER" id="PTHR48081">
    <property type="entry name" value="AB HYDROLASE SUPERFAMILY PROTEIN C4A8.06C"/>
    <property type="match status" value="1"/>
</dbReference>
<dbReference type="RefSeq" id="WP_166252191.1">
    <property type="nucleotide sequence ID" value="NZ_JAAMOW010000002.1"/>
</dbReference>
<dbReference type="PANTHER" id="PTHR48081:SF8">
    <property type="entry name" value="ALPHA_BETA HYDROLASE FOLD-3 DOMAIN-CONTAINING PROTEIN-RELATED"/>
    <property type="match status" value="1"/>
</dbReference>
<evidence type="ECO:0000313" key="3">
    <source>
        <dbReference type="EMBL" id="NGY03928.1"/>
    </source>
</evidence>
<proteinExistence type="predicted"/>
<accession>A0A6M2BNA3</accession>
<dbReference type="InterPro" id="IPR013094">
    <property type="entry name" value="AB_hydrolase_3"/>
</dbReference>
<comment type="caution">
    <text evidence="3">The sequence shown here is derived from an EMBL/GenBank/DDBJ whole genome shotgun (WGS) entry which is preliminary data.</text>
</comment>
<dbReference type="SUPFAM" id="SSF53474">
    <property type="entry name" value="alpha/beta-Hydrolases"/>
    <property type="match status" value="1"/>
</dbReference>
<name>A0A6M2BNA3_9GAMM</name>
<feature type="domain" description="Alpha/beta hydrolase fold-3" evidence="2">
    <location>
        <begin position="82"/>
        <end position="287"/>
    </location>
</feature>
<reference evidence="3 4" key="1">
    <citation type="journal article" date="2014" name="Int. J. Syst. Evol. Microbiol.">
        <title>Solimonas terrae sp. nov., isolated from soil.</title>
        <authorList>
            <person name="Kim S.J."/>
            <person name="Moon J.Y."/>
            <person name="Weon H.Y."/>
            <person name="Ahn J.H."/>
            <person name="Chen W.M."/>
            <person name="Kwon S.W."/>
        </authorList>
    </citation>
    <scope>NUCLEOTIDE SEQUENCE [LARGE SCALE GENOMIC DNA]</scope>
    <source>
        <strain evidence="3 4">KIS83-12</strain>
    </source>
</reference>
<evidence type="ECO:0000259" key="2">
    <source>
        <dbReference type="Pfam" id="PF07859"/>
    </source>
</evidence>
<evidence type="ECO:0000313" key="4">
    <source>
        <dbReference type="Proteomes" id="UP000472676"/>
    </source>
</evidence>
<dbReference type="EMBL" id="JAAMOW010000002">
    <property type="protein sequence ID" value="NGY03928.1"/>
    <property type="molecule type" value="Genomic_DNA"/>
</dbReference>
<dbReference type="InterPro" id="IPR050300">
    <property type="entry name" value="GDXG_lipolytic_enzyme"/>
</dbReference>
<protein>
    <submittedName>
        <fullName evidence="3">Alpha/beta hydrolase</fullName>
    </submittedName>
</protein>
<keyword evidence="1 3" id="KW-0378">Hydrolase</keyword>
<sequence length="332" mass="36417">MNIRSDMIDPELRWPARLIGLLLGAPTPAKFRRLNWLNQRLLAGRRPKDLWTTEVRIPRRDGGEQRLVVYRAREARAGRPAVLWLHGGGYAMGVPEQDVTTYRQLIAAGDCVIVAPDYRLSVEAPYPAALHDCHDALLWLKAHAAELGVRDDQIAVAGMSAGGGLTAALSLYARDRGDVQIAFQLPIYPMIDDRAITESARANDAPVWNTAANDVAWRLYLGALHGGDVPPYAAPARADDLHGLPPTCTFVGDLEPFRDETIAYVERLKAAGVPVAFELYPRAYHGFDVIAPKAAISRAANAFFVGWFKQALRQYFAAQPSTTPGDARRAAS</sequence>
<dbReference type="GO" id="GO:0016787">
    <property type="term" value="F:hydrolase activity"/>
    <property type="evidence" value="ECO:0007669"/>
    <property type="project" value="UniProtKB-KW"/>
</dbReference>
<dbReference type="InterPro" id="IPR029058">
    <property type="entry name" value="AB_hydrolase_fold"/>
</dbReference>
<dbReference type="Gene3D" id="3.40.50.1820">
    <property type="entry name" value="alpha/beta hydrolase"/>
    <property type="match status" value="1"/>
</dbReference>
<organism evidence="3 4">
    <name type="scientific">Solimonas terrae</name>
    <dbReference type="NCBI Taxonomy" id="1396819"/>
    <lineage>
        <taxon>Bacteria</taxon>
        <taxon>Pseudomonadati</taxon>
        <taxon>Pseudomonadota</taxon>
        <taxon>Gammaproteobacteria</taxon>
        <taxon>Nevskiales</taxon>
        <taxon>Nevskiaceae</taxon>
        <taxon>Solimonas</taxon>
    </lineage>
</organism>